<feature type="signal peptide" evidence="1">
    <location>
        <begin position="1"/>
        <end position="21"/>
    </location>
</feature>
<dbReference type="EMBL" id="KQ483526">
    <property type="protein sequence ID" value="KYP47490.1"/>
    <property type="molecule type" value="Genomic_DNA"/>
</dbReference>
<dbReference type="STRING" id="3821.A0A151RY62"/>
<organism evidence="2 3">
    <name type="scientific">Cajanus cajan</name>
    <name type="common">Pigeon pea</name>
    <name type="synonym">Cajanus indicus</name>
    <dbReference type="NCBI Taxonomy" id="3821"/>
    <lineage>
        <taxon>Eukaryota</taxon>
        <taxon>Viridiplantae</taxon>
        <taxon>Streptophyta</taxon>
        <taxon>Embryophyta</taxon>
        <taxon>Tracheophyta</taxon>
        <taxon>Spermatophyta</taxon>
        <taxon>Magnoliopsida</taxon>
        <taxon>eudicotyledons</taxon>
        <taxon>Gunneridae</taxon>
        <taxon>Pentapetalae</taxon>
        <taxon>rosids</taxon>
        <taxon>fabids</taxon>
        <taxon>Fabales</taxon>
        <taxon>Fabaceae</taxon>
        <taxon>Papilionoideae</taxon>
        <taxon>50 kb inversion clade</taxon>
        <taxon>NPAAA clade</taxon>
        <taxon>indigoferoid/millettioid clade</taxon>
        <taxon>Phaseoleae</taxon>
        <taxon>Cajanus</taxon>
    </lineage>
</organism>
<protein>
    <submittedName>
        <fullName evidence="2">Uncharacterized protein</fullName>
    </submittedName>
</protein>
<dbReference type="Proteomes" id="UP000075243">
    <property type="component" value="Unassembled WGS sequence"/>
</dbReference>
<evidence type="ECO:0000313" key="2">
    <source>
        <dbReference type="EMBL" id="KYP47490.1"/>
    </source>
</evidence>
<dbReference type="OMA" id="MEEPFRV"/>
<name>A0A151RY62_CAJCA</name>
<evidence type="ECO:0000256" key="1">
    <source>
        <dbReference type="SAM" id="SignalP"/>
    </source>
</evidence>
<gene>
    <name evidence="2" type="ORF">KK1_030887</name>
</gene>
<dbReference type="InterPro" id="IPR011990">
    <property type="entry name" value="TPR-like_helical_dom_sf"/>
</dbReference>
<proteinExistence type="predicted"/>
<keyword evidence="1" id="KW-0732">Signal</keyword>
<keyword evidence="3" id="KW-1185">Reference proteome</keyword>
<dbReference type="Pfam" id="PF14559">
    <property type="entry name" value="TPR_19"/>
    <property type="match status" value="1"/>
</dbReference>
<accession>A0A151RY62</accession>
<dbReference type="Gramene" id="C.cajan_33320.t">
    <property type="protein sequence ID" value="C.cajan_33320.t.cds1"/>
    <property type="gene ID" value="C.cajan_33320"/>
</dbReference>
<dbReference type="SUPFAM" id="SSF48452">
    <property type="entry name" value="TPR-like"/>
    <property type="match status" value="1"/>
</dbReference>
<dbReference type="AlphaFoldDB" id="A0A151RY62"/>
<sequence>MRFHAPVFVASLSLSLQAKSAEEVAQEAERALEEHLTANPEYTDTLHALMECKIKARKIEEAMAVLDRLIEVDLEEYEWSLLKANMHIYNDEHAQARNLFEEILKRDPLRQEAFHDLVMATSESNEPLRALLRRVEEALEACKKQNRDSDVREFKLLIANFISVL</sequence>
<evidence type="ECO:0000313" key="3">
    <source>
        <dbReference type="Proteomes" id="UP000075243"/>
    </source>
</evidence>
<feature type="chain" id="PRO_5007588204" evidence="1">
    <location>
        <begin position="22"/>
        <end position="165"/>
    </location>
</feature>
<dbReference type="Gene3D" id="1.25.40.10">
    <property type="entry name" value="Tetratricopeptide repeat domain"/>
    <property type="match status" value="1"/>
</dbReference>
<reference evidence="2" key="1">
    <citation type="journal article" date="2012" name="Nat. Biotechnol.">
        <title>Draft genome sequence of pigeonpea (Cajanus cajan), an orphan legume crop of resource-poor farmers.</title>
        <authorList>
            <person name="Varshney R.K."/>
            <person name="Chen W."/>
            <person name="Li Y."/>
            <person name="Bharti A.K."/>
            <person name="Saxena R.K."/>
            <person name="Schlueter J.A."/>
            <person name="Donoghue M.T."/>
            <person name="Azam S."/>
            <person name="Fan G."/>
            <person name="Whaley A.M."/>
            <person name="Farmer A.D."/>
            <person name="Sheridan J."/>
            <person name="Iwata A."/>
            <person name="Tuteja R."/>
            <person name="Penmetsa R.V."/>
            <person name="Wu W."/>
            <person name="Upadhyaya H.D."/>
            <person name="Yang S.P."/>
            <person name="Shah T."/>
            <person name="Saxena K.B."/>
            <person name="Michael T."/>
            <person name="McCombie W.R."/>
            <person name="Yang B."/>
            <person name="Zhang G."/>
            <person name="Yang H."/>
            <person name="Wang J."/>
            <person name="Spillane C."/>
            <person name="Cook D.R."/>
            <person name="May G.D."/>
            <person name="Xu X."/>
            <person name="Jackson S.A."/>
        </authorList>
    </citation>
    <scope>NUCLEOTIDE SEQUENCE [LARGE SCALE GENOMIC DNA]</scope>
</reference>